<dbReference type="InterPro" id="IPR014947">
    <property type="entry name" value="DUF1818"/>
</dbReference>
<name>K9UL89_CHAP6</name>
<sequence>MQKVLKSGAGWRIGWRPQSEYQGLVGGDDWAFELTDRELADFCRLLGQLVANMRSMQAELMDEENIACEAESDLVWMQVEGVPSKYRLRLILNNGRSCEGNWTADAVPDLIAAVDSLKFF</sequence>
<dbReference type="SUPFAM" id="SSF54447">
    <property type="entry name" value="ssDNA-binding transcriptional regulator domain"/>
    <property type="match status" value="1"/>
</dbReference>
<dbReference type="OrthoDB" id="464443at2"/>
<dbReference type="HOGENOM" id="CLU_163164_0_0_3"/>
<dbReference type="RefSeq" id="WP_015161320.1">
    <property type="nucleotide sequence ID" value="NC_019697.1"/>
</dbReference>
<dbReference type="InterPro" id="IPR009044">
    <property type="entry name" value="ssDNA-bd_transcriptional_reg"/>
</dbReference>
<dbReference type="Pfam" id="PF08848">
    <property type="entry name" value="DUF1818"/>
    <property type="match status" value="1"/>
</dbReference>
<dbReference type="Gene3D" id="2.30.31.10">
    <property type="entry name" value="Transcriptional Coactivator Pc4, Chain A"/>
    <property type="match status" value="1"/>
</dbReference>
<proteinExistence type="predicted"/>
<dbReference type="KEGG" id="cmp:Cha6605_4270"/>
<dbReference type="GO" id="GO:0003677">
    <property type="term" value="F:DNA binding"/>
    <property type="evidence" value="ECO:0007669"/>
    <property type="project" value="InterPro"/>
</dbReference>
<dbReference type="eggNOG" id="ENOG50316YV">
    <property type="taxonomic scope" value="Bacteria"/>
</dbReference>
<dbReference type="EMBL" id="CP003600">
    <property type="protein sequence ID" value="AFY95211.1"/>
    <property type="molecule type" value="Genomic_DNA"/>
</dbReference>
<evidence type="ECO:0000313" key="1">
    <source>
        <dbReference type="EMBL" id="AFY95211.1"/>
    </source>
</evidence>
<dbReference type="Proteomes" id="UP000010366">
    <property type="component" value="Chromosome"/>
</dbReference>
<keyword evidence="2" id="KW-1185">Reference proteome</keyword>
<dbReference type="AlphaFoldDB" id="K9UL89"/>
<protein>
    <recommendedName>
        <fullName evidence="3">DUF1818 domain-containing protein</fullName>
    </recommendedName>
</protein>
<dbReference type="GO" id="GO:0006355">
    <property type="term" value="P:regulation of DNA-templated transcription"/>
    <property type="evidence" value="ECO:0007669"/>
    <property type="project" value="InterPro"/>
</dbReference>
<reference evidence="1 2" key="1">
    <citation type="submission" date="2012-05" db="EMBL/GenBank/DDBJ databases">
        <title>Finished chromosome of genome of Chamaesiphon sp. PCC 6605.</title>
        <authorList>
            <consortium name="US DOE Joint Genome Institute"/>
            <person name="Gugger M."/>
            <person name="Coursin T."/>
            <person name="Rippka R."/>
            <person name="Tandeau De Marsac N."/>
            <person name="Huntemann M."/>
            <person name="Wei C.-L."/>
            <person name="Han J."/>
            <person name="Detter J.C."/>
            <person name="Han C."/>
            <person name="Tapia R."/>
            <person name="Chen A."/>
            <person name="Kyrpides N."/>
            <person name="Mavromatis K."/>
            <person name="Markowitz V."/>
            <person name="Szeto E."/>
            <person name="Ivanova N."/>
            <person name="Pagani I."/>
            <person name="Pati A."/>
            <person name="Goodwin L."/>
            <person name="Nordberg H.P."/>
            <person name="Cantor M.N."/>
            <person name="Hua S.X."/>
            <person name="Woyke T."/>
            <person name="Kerfeld C.A."/>
        </authorList>
    </citation>
    <scope>NUCLEOTIDE SEQUENCE [LARGE SCALE GENOMIC DNA]</scope>
    <source>
        <strain evidence="2">ATCC 27169 / PCC 6605</strain>
    </source>
</reference>
<accession>K9UL89</accession>
<gene>
    <name evidence="1" type="ORF">Cha6605_4270</name>
</gene>
<dbReference type="STRING" id="1173020.Cha6605_4270"/>
<organism evidence="1 2">
    <name type="scientific">Chamaesiphon minutus (strain ATCC 27169 / PCC 6605)</name>
    <dbReference type="NCBI Taxonomy" id="1173020"/>
    <lineage>
        <taxon>Bacteria</taxon>
        <taxon>Bacillati</taxon>
        <taxon>Cyanobacteriota</taxon>
        <taxon>Cyanophyceae</taxon>
        <taxon>Gomontiellales</taxon>
        <taxon>Chamaesiphonaceae</taxon>
        <taxon>Chamaesiphon</taxon>
    </lineage>
</organism>
<evidence type="ECO:0008006" key="3">
    <source>
        <dbReference type="Google" id="ProtNLM"/>
    </source>
</evidence>
<evidence type="ECO:0000313" key="2">
    <source>
        <dbReference type="Proteomes" id="UP000010366"/>
    </source>
</evidence>